<gene>
    <name evidence="2" type="ORF">HMPREF1624_01627</name>
</gene>
<dbReference type="eggNOG" id="ENOG502SII6">
    <property type="taxonomic scope" value="Eukaryota"/>
</dbReference>
<feature type="region of interest" description="Disordered" evidence="1">
    <location>
        <begin position="299"/>
        <end position="369"/>
    </location>
</feature>
<dbReference type="OrthoDB" id="3645574at2759"/>
<evidence type="ECO:0008006" key="4">
    <source>
        <dbReference type="Google" id="ProtNLM"/>
    </source>
</evidence>
<dbReference type="HOGENOM" id="CLU_750422_0_0_1"/>
<accession>U7Q957</accession>
<evidence type="ECO:0000313" key="3">
    <source>
        <dbReference type="Proteomes" id="UP000018087"/>
    </source>
</evidence>
<dbReference type="STRING" id="1391915.U7Q957"/>
<evidence type="ECO:0000313" key="2">
    <source>
        <dbReference type="EMBL" id="ERT03316.1"/>
    </source>
</evidence>
<name>U7Q957_SPOS1</name>
<sequence>MPSNYLPVTLPPGPILQPLEDTGYMILENLSEARFGKQLPYVVPRDRPLQGLFADEPVKTRNLCRDLSRLMLSLARVPQHASTKGAARTVGLDTTYTSADCYLADLARFHESGFRIKPNAALGESDADYQMGIMVALRARAHHFVGGSGPGAGPGENARRGDGQPFLLHLSDSNPGNLLVDDDWHITAIFDLEWLFAAPIDQLQPPSWLTWESIDFVAGEGYDSYCAARKVYMDIFREEEEEMGMAGRSADSKIRFSDAMDASWTSELAWFYLALTSVDGMTQIYERRFRPLFWPRTRKSKDESKGESKDESKDECKDHSKDEPKDENTQTETTEFNTLSQFWQLRRSSHHSPEGDWQRTAQGGHRATV</sequence>
<keyword evidence="3" id="KW-1185">Reference proteome</keyword>
<evidence type="ECO:0000256" key="1">
    <source>
        <dbReference type="SAM" id="MobiDB-lite"/>
    </source>
</evidence>
<dbReference type="EMBL" id="KI440842">
    <property type="protein sequence ID" value="ERT03316.1"/>
    <property type="molecule type" value="Genomic_DNA"/>
</dbReference>
<dbReference type="Proteomes" id="UP000018087">
    <property type="component" value="Unassembled WGS sequence"/>
</dbReference>
<dbReference type="AlphaFoldDB" id="U7Q957"/>
<reference evidence="3" key="1">
    <citation type="journal article" date="2014" name="Genome Announc.">
        <title>Genome sequence of the pathogenic fungus Sporothrix schenckii (ATCC 58251).</title>
        <authorList>
            <person name="Cuomo C.A."/>
            <person name="Rodriguez-Del Valle N."/>
            <person name="Perez-Sanchez L."/>
            <person name="Abouelleil A."/>
            <person name="Goldberg J."/>
            <person name="Young S."/>
            <person name="Zeng Q."/>
            <person name="Birren B.W."/>
        </authorList>
    </citation>
    <scope>NUCLEOTIDE SEQUENCE [LARGE SCALE GENOMIC DNA]</scope>
    <source>
        <strain evidence="3">ATCC 58251 / de Perez 2211183</strain>
    </source>
</reference>
<feature type="compositionally biased region" description="Basic and acidic residues" evidence="1">
    <location>
        <begin position="300"/>
        <end position="328"/>
    </location>
</feature>
<proteinExistence type="predicted"/>
<protein>
    <recommendedName>
        <fullName evidence="4">Aminoglycoside phosphotransferase domain-containing protein</fullName>
    </recommendedName>
</protein>
<organism evidence="2 3">
    <name type="scientific">Sporothrix schenckii (strain ATCC 58251 / de Perez 2211183)</name>
    <name type="common">Rose-picker's disease fungus</name>
    <dbReference type="NCBI Taxonomy" id="1391915"/>
    <lineage>
        <taxon>Eukaryota</taxon>
        <taxon>Fungi</taxon>
        <taxon>Dikarya</taxon>
        <taxon>Ascomycota</taxon>
        <taxon>Pezizomycotina</taxon>
        <taxon>Sordariomycetes</taxon>
        <taxon>Sordariomycetidae</taxon>
        <taxon>Ophiostomatales</taxon>
        <taxon>Ophiostomataceae</taxon>
        <taxon>Sporothrix</taxon>
    </lineage>
</organism>